<protein>
    <submittedName>
        <fullName evidence="1">Uncharacterized protein</fullName>
    </submittedName>
</protein>
<dbReference type="AlphaFoldDB" id="A0A0C9TDN9"/>
<gene>
    <name evidence="1" type="ORF">PAXINDRAFT_17807</name>
</gene>
<name>A0A0C9TDN9_PAXIN</name>
<reference evidence="1 2" key="1">
    <citation type="submission" date="2014-06" db="EMBL/GenBank/DDBJ databases">
        <authorList>
            <consortium name="DOE Joint Genome Institute"/>
            <person name="Kuo A."/>
            <person name="Kohler A."/>
            <person name="Nagy L.G."/>
            <person name="Floudas D."/>
            <person name="Copeland A."/>
            <person name="Barry K.W."/>
            <person name="Cichocki N."/>
            <person name="Veneault-Fourrey C."/>
            <person name="LaButti K."/>
            <person name="Lindquist E.A."/>
            <person name="Lipzen A."/>
            <person name="Lundell T."/>
            <person name="Morin E."/>
            <person name="Murat C."/>
            <person name="Sun H."/>
            <person name="Tunlid A."/>
            <person name="Henrissat B."/>
            <person name="Grigoriev I.V."/>
            <person name="Hibbett D.S."/>
            <person name="Martin F."/>
            <person name="Nordberg H.P."/>
            <person name="Cantor M.N."/>
            <person name="Hua S.X."/>
        </authorList>
    </citation>
    <scope>NUCLEOTIDE SEQUENCE [LARGE SCALE GENOMIC DNA]</scope>
    <source>
        <strain evidence="1 2">ATCC 200175</strain>
    </source>
</reference>
<reference evidence="2" key="2">
    <citation type="submission" date="2015-01" db="EMBL/GenBank/DDBJ databases">
        <title>Evolutionary Origins and Diversification of the Mycorrhizal Mutualists.</title>
        <authorList>
            <consortium name="DOE Joint Genome Institute"/>
            <consortium name="Mycorrhizal Genomics Consortium"/>
            <person name="Kohler A."/>
            <person name="Kuo A."/>
            <person name="Nagy L.G."/>
            <person name="Floudas D."/>
            <person name="Copeland A."/>
            <person name="Barry K.W."/>
            <person name="Cichocki N."/>
            <person name="Veneault-Fourrey C."/>
            <person name="LaButti K."/>
            <person name="Lindquist E.A."/>
            <person name="Lipzen A."/>
            <person name="Lundell T."/>
            <person name="Morin E."/>
            <person name="Murat C."/>
            <person name="Riley R."/>
            <person name="Ohm R."/>
            <person name="Sun H."/>
            <person name="Tunlid A."/>
            <person name="Henrissat B."/>
            <person name="Grigoriev I.V."/>
            <person name="Hibbett D.S."/>
            <person name="Martin F."/>
        </authorList>
    </citation>
    <scope>NUCLEOTIDE SEQUENCE [LARGE SCALE GENOMIC DNA]</scope>
    <source>
        <strain evidence="2">ATCC 200175</strain>
    </source>
</reference>
<dbReference type="Proteomes" id="UP000053647">
    <property type="component" value="Unassembled WGS sequence"/>
</dbReference>
<evidence type="ECO:0000313" key="2">
    <source>
        <dbReference type="Proteomes" id="UP000053647"/>
    </source>
</evidence>
<dbReference type="EMBL" id="KN819506">
    <property type="protein sequence ID" value="KIJ09103.1"/>
    <property type="molecule type" value="Genomic_DNA"/>
</dbReference>
<dbReference type="OrthoDB" id="5362978at2759"/>
<dbReference type="HOGENOM" id="CLU_1722941_0_0_1"/>
<keyword evidence="2" id="KW-1185">Reference proteome</keyword>
<evidence type="ECO:0000313" key="1">
    <source>
        <dbReference type="EMBL" id="KIJ09103.1"/>
    </source>
</evidence>
<sequence length="152" mass="17421">MANALRQVWLSQGLLAPLDLLRHLTSLYIEEIDFAGYTALRIIWPRSIRHLLTITTIDMPWPEKVICQFQIIPPNPTESDFQGAYNKLLYTLFPADTDFTVVPLYLKPASSANFSDYYITAFEIIFKNTPVFILQLKKPANLDFISLIAPRS</sequence>
<accession>A0A0C9TDN9</accession>
<proteinExistence type="predicted"/>
<organism evidence="1 2">
    <name type="scientific">Paxillus involutus ATCC 200175</name>
    <dbReference type="NCBI Taxonomy" id="664439"/>
    <lineage>
        <taxon>Eukaryota</taxon>
        <taxon>Fungi</taxon>
        <taxon>Dikarya</taxon>
        <taxon>Basidiomycota</taxon>
        <taxon>Agaricomycotina</taxon>
        <taxon>Agaricomycetes</taxon>
        <taxon>Agaricomycetidae</taxon>
        <taxon>Boletales</taxon>
        <taxon>Paxilineae</taxon>
        <taxon>Paxillaceae</taxon>
        <taxon>Paxillus</taxon>
    </lineage>
</organism>